<keyword evidence="5" id="KW-0297">G-protein coupled receptor</keyword>
<dbReference type="PANTHER" id="PTHR24243">
    <property type="entry name" value="G-PROTEIN COUPLED RECEPTOR"/>
    <property type="match status" value="1"/>
</dbReference>
<protein>
    <recommendedName>
        <fullName evidence="11">G-protein coupled receptors family 1 profile domain-containing protein</fullName>
    </recommendedName>
</protein>
<dbReference type="Pfam" id="PF00001">
    <property type="entry name" value="7tm_1"/>
    <property type="match status" value="1"/>
</dbReference>
<dbReference type="PROSITE" id="PS50262">
    <property type="entry name" value="G_PROTEIN_RECEP_F1_2"/>
    <property type="match status" value="1"/>
</dbReference>
<feature type="region of interest" description="Disordered" evidence="9">
    <location>
        <begin position="182"/>
        <end position="224"/>
    </location>
</feature>
<keyword evidence="8" id="KW-0807">Transducer</keyword>
<evidence type="ECO:0000256" key="3">
    <source>
        <dbReference type="ARBA" id="ARBA00022692"/>
    </source>
</evidence>
<keyword evidence="13" id="KW-1185">Reference proteome</keyword>
<gene>
    <name evidence="12" type="ORF">AFUS01_LOCUS35819</name>
</gene>
<comment type="similarity">
    <text evidence="2">Belongs to the G-protein coupled receptor 1 family.</text>
</comment>
<dbReference type="InterPro" id="IPR000276">
    <property type="entry name" value="GPCR_Rhodpsn"/>
</dbReference>
<dbReference type="AlphaFoldDB" id="A0A8J2KYI6"/>
<accession>A0A8J2KYI6</accession>
<evidence type="ECO:0000256" key="8">
    <source>
        <dbReference type="ARBA" id="ARBA00023224"/>
    </source>
</evidence>
<dbReference type="GO" id="GO:0004930">
    <property type="term" value="F:G protein-coupled receptor activity"/>
    <property type="evidence" value="ECO:0007669"/>
    <property type="project" value="UniProtKB-KW"/>
</dbReference>
<keyword evidence="4 10" id="KW-1133">Transmembrane helix</keyword>
<dbReference type="InterPro" id="IPR017452">
    <property type="entry name" value="GPCR_Rhodpsn_7TM"/>
</dbReference>
<feature type="transmembrane region" description="Helical" evidence="10">
    <location>
        <begin position="7"/>
        <end position="28"/>
    </location>
</feature>
<evidence type="ECO:0000313" key="12">
    <source>
        <dbReference type="EMBL" id="CAG7825722.1"/>
    </source>
</evidence>
<feature type="compositionally biased region" description="Basic and acidic residues" evidence="9">
    <location>
        <begin position="192"/>
        <end position="201"/>
    </location>
</feature>
<evidence type="ECO:0000256" key="5">
    <source>
        <dbReference type="ARBA" id="ARBA00023040"/>
    </source>
</evidence>
<evidence type="ECO:0000256" key="6">
    <source>
        <dbReference type="ARBA" id="ARBA00023136"/>
    </source>
</evidence>
<comment type="subcellular location">
    <subcellularLocation>
        <location evidence="1">Membrane</location>
        <topology evidence="1">Multi-pass membrane protein</topology>
    </subcellularLocation>
</comment>
<feature type="compositionally biased region" description="Polar residues" evidence="9">
    <location>
        <begin position="202"/>
        <end position="214"/>
    </location>
</feature>
<dbReference type="Proteomes" id="UP000708208">
    <property type="component" value="Unassembled WGS sequence"/>
</dbReference>
<dbReference type="GO" id="GO:0005886">
    <property type="term" value="C:plasma membrane"/>
    <property type="evidence" value="ECO:0007669"/>
    <property type="project" value="TreeGrafter"/>
</dbReference>
<evidence type="ECO:0000256" key="9">
    <source>
        <dbReference type="SAM" id="MobiDB-lite"/>
    </source>
</evidence>
<sequence length="403" mass="45134">MRSVTKFFLGNLAFANLCVAVFCVFQNLSTHLMDSWPFGVILCKMYHFTNSMSYTASILILVAISVERYLVLLHPFRYRRILTIQRLRIMILGVWGFSALLCSPKLYYNDIIIIPVVDPGHPVQSDLICTLRNNLYDQETEDMINFVVLFVVPITIMTILYTKVAMHLRACEKIVDSMNYKPRKYSSNPGRPQERKSKKTFDSTTNSNGGRNCTSPSSSRTFSKSSYHSERCLSTTSTSGFSFHNCSCCGSDLPTVVPGNQCSTAGVPRSEGKIGPQIDKWKFRVRFRNKQGGSDAPEMGYFETQCRSYSKSLSKGSSFGEGNVSIENTVSNVPDCVETFHVSLNSGLSRETSSSHTVQSEAPGIINECGELSATEWRGLRVKRNLSQNRNRQAAVRMLIAEV</sequence>
<feature type="transmembrane region" description="Helical" evidence="10">
    <location>
        <begin position="143"/>
        <end position="161"/>
    </location>
</feature>
<reference evidence="12" key="1">
    <citation type="submission" date="2021-06" db="EMBL/GenBank/DDBJ databases">
        <authorList>
            <person name="Hodson N. C."/>
            <person name="Mongue J. A."/>
            <person name="Jaron S. K."/>
        </authorList>
    </citation>
    <scope>NUCLEOTIDE SEQUENCE</scope>
</reference>
<feature type="transmembrane region" description="Helical" evidence="10">
    <location>
        <begin position="48"/>
        <end position="66"/>
    </location>
</feature>
<evidence type="ECO:0000256" key="4">
    <source>
        <dbReference type="ARBA" id="ARBA00022989"/>
    </source>
</evidence>
<evidence type="ECO:0000256" key="1">
    <source>
        <dbReference type="ARBA" id="ARBA00004141"/>
    </source>
</evidence>
<dbReference type="EMBL" id="CAJVCH010537344">
    <property type="protein sequence ID" value="CAG7825722.1"/>
    <property type="molecule type" value="Genomic_DNA"/>
</dbReference>
<dbReference type="PROSITE" id="PS00237">
    <property type="entry name" value="G_PROTEIN_RECEP_F1_1"/>
    <property type="match status" value="1"/>
</dbReference>
<dbReference type="PANTHER" id="PTHR24243:SF224">
    <property type="entry name" value="G-PROTEIN COUPLED RECEPTOR 19-RELATED"/>
    <property type="match status" value="1"/>
</dbReference>
<dbReference type="SUPFAM" id="SSF81321">
    <property type="entry name" value="Family A G protein-coupled receptor-like"/>
    <property type="match status" value="1"/>
</dbReference>
<name>A0A8J2KYI6_9HEXA</name>
<evidence type="ECO:0000259" key="11">
    <source>
        <dbReference type="PROSITE" id="PS50262"/>
    </source>
</evidence>
<feature type="compositionally biased region" description="Low complexity" evidence="9">
    <location>
        <begin position="215"/>
        <end position="224"/>
    </location>
</feature>
<evidence type="ECO:0000256" key="10">
    <source>
        <dbReference type="SAM" id="Phobius"/>
    </source>
</evidence>
<feature type="transmembrane region" description="Helical" evidence="10">
    <location>
        <begin position="87"/>
        <end position="108"/>
    </location>
</feature>
<keyword evidence="6 10" id="KW-0472">Membrane</keyword>
<comment type="caution">
    <text evidence="12">The sequence shown here is derived from an EMBL/GenBank/DDBJ whole genome shotgun (WGS) entry which is preliminary data.</text>
</comment>
<dbReference type="OrthoDB" id="5964776at2759"/>
<proteinExistence type="inferred from homology"/>
<evidence type="ECO:0000313" key="13">
    <source>
        <dbReference type="Proteomes" id="UP000708208"/>
    </source>
</evidence>
<evidence type="ECO:0000256" key="2">
    <source>
        <dbReference type="ARBA" id="ARBA00010663"/>
    </source>
</evidence>
<evidence type="ECO:0000256" key="7">
    <source>
        <dbReference type="ARBA" id="ARBA00023170"/>
    </source>
</evidence>
<keyword evidence="7" id="KW-0675">Receptor</keyword>
<organism evidence="12 13">
    <name type="scientific">Allacma fusca</name>
    <dbReference type="NCBI Taxonomy" id="39272"/>
    <lineage>
        <taxon>Eukaryota</taxon>
        <taxon>Metazoa</taxon>
        <taxon>Ecdysozoa</taxon>
        <taxon>Arthropoda</taxon>
        <taxon>Hexapoda</taxon>
        <taxon>Collembola</taxon>
        <taxon>Symphypleona</taxon>
        <taxon>Sminthuridae</taxon>
        <taxon>Allacma</taxon>
    </lineage>
</organism>
<feature type="domain" description="G-protein coupled receptors family 1 profile" evidence="11">
    <location>
        <begin position="1"/>
        <end position="169"/>
    </location>
</feature>
<keyword evidence="3 10" id="KW-0812">Transmembrane</keyword>